<dbReference type="InterPro" id="IPR039422">
    <property type="entry name" value="MarR/SlyA-like"/>
</dbReference>
<dbReference type="InterPro" id="IPR036388">
    <property type="entry name" value="WH-like_DNA-bd_sf"/>
</dbReference>
<gene>
    <name evidence="2" type="ORF">D1013_17035</name>
</gene>
<evidence type="ECO:0000313" key="3">
    <source>
        <dbReference type="Proteomes" id="UP000276309"/>
    </source>
</evidence>
<dbReference type="KEGG" id="emar:D1013_17035"/>
<dbReference type="GO" id="GO:0006950">
    <property type="term" value="P:response to stress"/>
    <property type="evidence" value="ECO:0007669"/>
    <property type="project" value="TreeGrafter"/>
</dbReference>
<proteinExistence type="predicted"/>
<protein>
    <submittedName>
        <fullName evidence="2">MarR family transcriptional regulator</fullName>
    </submittedName>
</protein>
<dbReference type="RefSeq" id="WP_121849974.1">
    <property type="nucleotide sequence ID" value="NZ_CP032050.1"/>
</dbReference>
<dbReference type="GO" id="GO:0003700">
    <property type="term" value="F:DNA-binding transcription factor activity"/>
    <property type="evidence" value="ECO:0007669"/>
    <property type="project" value="InterPro"/>
</dbReference>
<evidence type="ECO:0000259" key="1">
    <source>
        <dbReference type="SMART" id="SM00347"/>
    </source>
</evidence>
<dbReference type="Proteomes" id="UP000276309">
    <property type="component" value="Chromosome"/>
</dbReference>
<dbReference type="SUPFAM" id="SSF46785">
    <property type="entry name" value="Winged helix' DNA-binding domain"/>
    <property type="match status" value="1"/>
</dbReference>
<dbReference type="PANTHER" id="PTHR33164">
    <property type="entry name" value="TRANSCRIPTIONAL REGULATOR, MARR FAMILY"/>
    <property type="match status" value="1"/>
</dbReference>
<dbReference type="SMART" id="SM00347">
    <property type="entry name" value="HTH_MARR"/>
    <property type="match status" value="1"/>
</dbReference>
<name>A0A3G2L9R5_9FLAO</name>
<dbReference type="InterPro" id="IPR000835">
    <property type="entry name" value="HTH_MarR-typ"/>
</dbReference>
<evidence type="ECO:0000313" key="2">
    <source>
        <dbReference type="EMBL" id="AYN68963.1"/>
    </source>
</evidence>
<organism evidence="2 3">
    <name type="scientific">Euzebyella marina</name>
    <dbReference type="NCBI Taxonomy" id="1761453"/>
    <lineage>
        <taxon>Bacteria</taxon>
        <taxon>Pseudomonadati</taxon>
        <taxon>Bacteroidota</taxon>
        <taxon>Flavobacteriia</taxon>
        <taxon>Flavobacteriales</taxon>
        <taxon>Flavobacteriaceae</taxon>
        <taxon>Euzebyella</taxon>
    </lineage>
</organism>
<reference evidence="2 3" key="1">
    <citation type="submission" date="2018-08" db="EMBL/GenBank/DDBJ databases">
        <title>The reduced genetic potential of extracellular carbohydrate catabolism in Euzebyella marina RN62, a Flavobacteriia bacterium isolated from the hadal water.</title>
        <authorList>
            <person name="Xue C."/>
        </authorList>
    </citation>
    <scope>NUCLEOTIDE SEQUENCE [LARGE SCALE GENOMIC DNA]</scope>
    <source>
        <strain evidence="2 3">RN62</strain>
    </source>
</reference>
<sequence length="163" mass="19485">MSNDFLYEMGYPGITARLKRLNDLFVVQTKQFYKEFDIDIEPNWHMIFVLLEKEEKLSITEIADFLQISHPGVIKLVKKMKKNGYLKSQQDPNDSRKHLLMLSDKAIENLPKFHFYWNAATEALEDMMDNNTRLLEEMRIVEQHMIESDFKERIVQKLNEKKE</sequence>
<dbReference type="AlphaFoldDB" id="A0A3G2L9R5"/>
<keyword evidence="3" id="KW-1185">Reference proteome</keyword>
<dbReference type="Pfam" id="PF12802">
    <property type="entry name" value="MarR_2"/>
    <property type="match status" value="1"/>
</dbReference>
<dbReference type="Gene3D" id="1.10.10.10">
    <property type="entry name" value="Winged helix-like DNA-binding domain superfamily/Winged helix DNA-binding domain"/>
    <property type="match status" value="1"/>
</dbReference>
<dbReference type="CDD" id="cd00090">
    <property type="entry name" value="HTH_ARSR"/>
    <property type="match status" value="1"/>
</dbReference>
<accession>A0A3G2L9R5</accession>
<feature type="domain" description="HTH marR-type" evidence="1">
    <location>
        <begin position="34"/>
        <end position="133"/>
    </location>
</feature>
<dbReference type="EMBL" id="CP032050">
    <property type="protein sequence ID" value="AYN68963.1"/>
    <property type="molecule type" value="Genomic_DNA"/>
</dbReference>
<dbReference type="PANTHER" id="PTHR33164:SF89">
    <property type="entry name" value="MARR FAMILY REGULATORY PROTEIN"/>
    <property type="match status" value="1"/>
</dbReference>
<dbReference type="InterPro" id="IPR036390">
    <property type="entry name" value="WH_DNA-bd_sf"/>
</dbReference>
<dbReference type="InterPro" id="IPR011991">
    <property type="entry name" value="ArsR-like_HTH"/>
</dbReference>
<dbReference type="OrthoDB" id="759747at2"/>